<evidence type="ECO:0000256" key="3">
    <source>
        <dbReference type="ARBA" id="ARBA00023015"/>
    </source>
</evidence>
<keyword evidence="7" id="KW-0175">Coiled coil</keyword>
<dbReference type="PROSITE" id="PS00036">
    <property type="entry name" value="BZIP_BASIC"/>
    <property type="match status" value="1"/>
</dbReference>
<evidence type="ECO:0000313" key="10">
    <source>
        <dbReference type="EMBL" id="NDV38117.1"/>
    </source>
</evidence>
<organism evidence="10">
    <name type="scientific">Arcella intermedia</name>
    <dbReference type="NCBI Taxonomy" id="1963864"/>
    <lineage>
        <taxon>Eukaryota</taxon>
        <taxon>Amoebozoa</taxon>
        <taxon>Tubulinea</taxon>
        <taxon>Elardia</taxon>
        <taxon>Arcellinida</taxon>
        <taxon>Sphaerothecina</taxon>
        <taxon>Arcellidae</taxon>
        <taxon>Arcella</taxon>
    </lineage>
</organism>
<evidence type="ECO:0000256" key="6">
    <source>
        <dbReference type="ARBA" id="ARBA00023242"/>
    </source>
</evidence>
<keyword evidence="5" id="KW-0804">Transcription</keyword>
<feature type="region of interest" description="Disordered" evidence="8">
    <location>
        <begin position="1"/>
        <end position="44"/>
    </location>
</feature>
<dbReference type="Gene3D" id="1.10.880.10">
    <property type="entry name" value="Transcription factor, Skn-1-like, DNA-binding domain"/>
    <property type="match status" value="1"/>
</dbReference>
<evidence type="ECO:0000256" key="4">
    <source>
        <dbReference type="ARBA" id="ARBA00023125"/>
    </source>
</evidence>
<comment type="similarity">
    <text evidence="2">Belongs to the bZIP family.</text>
</comment>
<proteinExistence type="inferred from homology"/>
<evidence type="ECO:0000259" key="9">
    <source>
        <dbReference type="PROSITE" id="PS50217"/>
    </source>
</evidence>
<evidence type="ECO:0000256" key="5">
    <source>
        <dbReference type="ARBA" id="ARBA00023163"/>
    </source>
</evidence>
<dbReference type="GO" id="GO:0005634">
    <property type="term" value="C:nucleus"/>
    <property type="evidence" value="ECO:0007669"/>
    <property type="project" value="UniProtKB-SubCell"/>
</dbReference>
<keyword evidence="6" id="KW-0539">Nucleus</keyword>
<feature type="coiled-coil region" evidence="7">
    <location>
        <begin position="100"/>
        <end position="134"/>
    </location>
</feature>
<evidence type="ECO:0000256" key="8">
    <source>
        <dbReference type="SAM" id="MobiDB-lite"/>
    </source>
</evidence>
<dbReference type="AlphaFoldDB" id="A0A6B2LMT8"/>
<feature type="compositionally biased region" description="Low complexity" evidence="8">
    <location>
        <begin position="1"/>
        <end position="14"/>
    </location>
</feature>
<dbReference type="Gene3D" id="1.20.5.170">
    <property type="match status" value="1"/>
</dbReference>
<protein>
    <recommendedName>
        <fullName evidence="9">BZIP domain-containing protein</fullName>
    </recommendedName>
</protein>
<dbReference type="SUPFAM" id="SSF57959">
    <property type="entry name" value="Leucine zipper domain"/>
    <property type="match status" value="1"/>
</dbReference>
<reference evidence="10" key="1">
    <citation type="journal article" date="2020" name="J. Eukaryot. Microbiol.">
        <title>De novo Sequencing, Assembly and Annotation of the Transcriptome for the Free-Living Testate Amoeba Arcella intermedia.</title>
        <authorList>
            <person name="Ribeiro G.M."/>
            <person name="Porfirio-Sousa A.L."/>
            <person name="Maurer-Alcala X.X."/>
            <person name="Katz L.A."/>
            <person name="Lahr D.J.G."/>
        </authorList>
    </citation>
    <scope>NUCLEOTIDE SEQUENCE</scope>
</reference>
<dbReference type="Pfam" id="PF00170">
    <property type="entry name" value="bZIP_1"/>
    <property type="match status" value="1"/>
</dbReference>
<dbReference type="PANTHER" id="PTHR47416:SF8">
    <property type="entry name" value="BASIC-LEUCINE ZIPPER TRANSCRIPTION FACTOR E-RELATED"/>
    <property type="match status" value="1"/>
</dbReference>
<dbReference type="InterPro" id="IPR004827">
    <property type="entry name" value="bZIP"/>
</dbReference>
<evidence type="ECO:0000256" key="2">
    <source>
        <dbReference type="ARBA" id="ARBA00007163"/>
    </source>
</evidence>
<evidence type="ECO:0000256" key="7">
    <source>
        <dbReference type="SAM" id="Coils"/>
    </source>
</evidence>
<keyword evidence="3" id="KW-0805">Transcription regulation</keyword>
<name>A0A6B2LMT8_9EUKA</name>
<dbReference type="InterPro" id="IPR046347">
    <property type="entry name" value="bZIP_sf"/>
</dbReference>
<dbReference type="EMBL" id="GIBP01009148">
    <property type="protein sequence ID" value="NDV38117.1"/>
    <property type="molecule type" value="Transcribed_RNA"/>
</dbReference>
<dbReference type="PROSITE" id="PS50217">
    <property type="entry name" value="BZIP"/>
    <property type="match status" value="1"/>
</dbReference>
<evidence type="ECO:0000256" key="1">
    <source>
        <dbReference type="ARBA" id="ARBA00004123"/>
    </source>
</evidence>
<accession>A0A6B2LMT8</accession>
<comment type="subcellular location">
    <subcellularLocation>
        <location evidence="1">Nucleus</location>
    </subcellularLocation>
</comment>
<dbReference type="GO" id="GO:0003700">
    <property type="term" value="F:DNA-binding transcription factor activity"/>
    <property type="evidence" value="ECO:0007669"/>
    <property type="project" value="InterPro"/>
</dbReference>
<sequence>MNSNNHNSHTQTHSTHPHPHPHPHPPNHAYLDPPHKVPVKSQHPKSILLSREELLSFSSDQFEELIETVAGVRELSTNEKNEIKRQRRLIKNRESAQASRQRKKTHIYELEKQVRELTEENEVLKTKVAQLTSENSHLKGSRRYEKEDDAKFKAKVIRTYIKPF</sequence>
<dbReference type="SMART" id="SM00338">
    <property type="entry name" value="BRLZ"/>
    <property type="match status" value="1"/>
</dbReference>
<feature type="compositionally biased region" description="Basic residues" evidence="8">
    <location>
        <begin position="15"/>
        <end position="25"/>
    </location>
</feature>
<dbReference type="PANTHER" id="PTHR47416">
    <property type="entry name" value="BASIC-LEUCINE ZIPPER TRANSCRIPTION FACTOR F-RELATED"/>
    <property type="match status" value="1"/>
</dbReference>
<dbReference type="GO" id="GO:0003677">
    <property type="term" value="F:DNA binding"/>
    <property type="evidence" value="ECO:0007669"/>
    <property type="project" value="UniProtKB-KW"/>
</dbReference>
<feature type="domain" description="BZIP" evidence="9">
    <location>
        <begin position="82"/>
        <end position="139"/>
    </location>
</feature>
<keyword evidence="4" id="KW-0238">DNA-binding</keyword>
<dbReference type="CDD" id="cd14812">
    <property type="entry name" value="bZIP_u3"/>
    <property type="match status" value="1"/>
</dbReference>